<sequence>MDGFRAPSAGDFGSYEGLVGHQSDHLARLGQWSSGQCSNTQGFDEGLLLLPMLAVVPELGQFFDGKLAQATRGMHLIAGKVHETSAEYTRTDQDNAAGLRSLYPSAFSGGTFGNYGIGDIPGAGAVANFTDEPVEPKEPASAQEDEAKGIKHALLLVRQQTELKFANTLFQWCTGQSLYELLLTPLLGDFGRLRYLSDAYGELSDGLYTVAGTLRKGSWKLGSEWQGATANAFDQYLFMWTMGIGGIGDAAKDAAEAYKIGYDTTVRLARMALKQINQLVKDEIAQLATQAEEMLAGDAAVEAVGGGPEDPVADVVAAGFSIYKLYKIYKIVHRIITGINAIITIFRAIEAAVKDIETAVHKIMAAIDSPMPSIGSLIDQVEQRGFDFEKNGGWSPVLGAGRIAMLPAA</sequence>
<protein>
    <recommendedName>
        <fullName evidence="3">WXG100 family type VII secretion target</fullName>
    </recommendedName>
</protein>
<dbReference type="Proteomes" id="UP000183015">
    <property type="component" value="Unassembled WGS sequence"/>
</dbReference>
<dbReference type="eggNOG" id="ENOG5033SS0">
    <property type="taxonomic scope" value="Bacteria"/>
</dbReference>
<keyword evidence="2" id="KW-1185">Reference proteome</keyword>
<dbReference type="STRING" id="235985.SAMN05414137_111127"/>
<dbReference type="EMBL" id="FOAZ01000011">
    <property type="protein sequence ID" value="SEL66974.1"/>
    <property type="molecule type" value="Genomic_DNA"/>
</dbReference>
<proteinExistence type="predicted"/>
<dbReference type="AlphaFoldDB" id="A0A1H7S5G0"/>
<accession>A0A1H7S5G0</accession>
<name>A0A1H7S5G0_STRJI</name>
<evidence type="ECO:0008006" key="3">
    <source>
        <dbReference type="Google" id="ProtNLM"/>
    </source>
</evidence>
<evidence type="ECO:0000313" key="2">
    <source>
        <dbReference type="Proteomes" id="UP000183015"/>
    </source>
</evidence>
<evidence type="ECO:0000313" key="1">
    <source>
        <dbReference type="EMBL" id="SEL66974.1"/>
    </source>
</evidence>
<dbReference type="RefSeq" id="WP_042449159.1">
    <property type="nucleotide sequence ID" value="NZ_BBPN01000015.1"/>
</dbReference>
<organism evidence="1 2">
    <name type="scientific">Streptacidiphilus jiangxiensis</name>
    <dbReference type="NCBI Taxonomy" id="235985"/>
    <lineage>
        <taxon>Bacteria</taxon>
        <taxon>Bacillati</taxon>
        <taxon>Actinomycetota</taxon>
        <taxon>Actinomycetes</taxon>
        <taxon>Kitasatosporales</taxon>
        <taxon>Streptomycetaceae</taxon>
        <taxon>Streptacidiphilus</taxon>
    </lineage>
</organism>
<dbReference type="OrthoDB" id="3850434at2"/>
<reference evidence="2" key="1">
    <citation type="submission" date="2016-10" db="EMBL/GenBank/DDBJ databases">
        <authorList>
            <person name="Varghese N."/>
        </authorList>
    </citation>
    <scope>NUCLEOTIDE SEQUENCE [LARGE SCALE GENOMIC DNA]</scope>
    <source>
        <strain evidence="2">DSM 45096 / BCRC 16803 / CGMCC 4.1857 / CIP 109030 / JCM 12277 / KCTC 19219 / NBRC 100920 / 33214</strain>
    </source>
</reference>
<gene>
    <name evidence="1" type="ORF">SAMN05414137_111127</name>
</gene>